<sequence length="258" mass="30103">MANLKTETKSFDYITNLPVPVKVKSDNPQASSISNDDDTRPTTCELVEELLGALQSEAHPWNAQQNRPAIDTMLANISQAVKTRANTQTHIYINRYDIGHARNRYELKIAHTQRKQHLTRIKLEMKRALQHLEAVEEAEDQPASVMDAMARKRMASEAFCGQVDVIEKLSKRLKPFCSEKGPEYGHGQESVVEKEDKHEHQHEHEHEHEQEDEHHYEDEHHSENEEDLHEHEHEHEHENEPDLIDGIKQEDYERFFFA</sequence>
<proteinExistence type="predicted"/>
<name>W9XUR4_9EURO</name>
<protein>
    <submittedName>
        <fullName evidence="2">Uncharacterized protein</fullName>
    </submittedName>
</protein>
<dbReference type="GeneID" id="19171473"/>
<dbReference type="AlphaFoldDB" id="W9XUR4"/>
<dbReference type="EMBL" id="AMGY01000006">
    <property type="protein sequence ID" value="EXJ81085.1"/>
    <property type="molecule type" value="Genomic_DNA"/>
</dbReference>
<feature type="compositionally biased region" description="Basic and acidic residues" evidence="1">
    <location>
        <begin position="191"/>
        <end position="250"/>
    </location>
</feature>
<gene>
    <name evidence="2" type="ORF">A1O3_07373</name>
</gene>
<evidence type="ECO:0000313" key="2">
    <source>
        <dbReference type="EMBL" id="EXJ81085.1"/>
    </source>
</evidence>
<reference evidence="2 3" key="1">
    <citation type="submission" date="2013-03" db="EMBL/GenBank/DDBJ databases">
        <title>The Genome Sequence of Capronia epimyces CBS 606.96.</title>
        <authorList>
            <consortium name="The Broad Institute Genomics Platform"/>
            <person name="Cuomo C."/>
            <person name="de Hoog S."/>
            <person name="Gorbushina A."/>
            <person name="Walker B."/>
            <person name="Young S.K."/>
            <person name="Zeng Q."/>
            <person name="Gargeya S."/>
            <person name="Fitzgerald M."/>
            <person name="Haas B."/>
            <person name="Abouelleil A."/>
            <person name="Allen A.W."/>
            <person name="Alvarado L."/>
            <person name="Arachchi H.M."/>
            <person name="Berlin A.M."/>
            <person name="Chapman S.B."/>
            <person name="Gainer-Dewar J."/>
            <person name="Goldberg J."/>
            <person name="Griggs A."/>
            <person name="Gujja S."/>
            <person name="Hansen M."/>
            <person name="Howarth C."/>
            <person name="Imamovic A."/>
            <person name="Ireland A."/>
            <person name="Larimer J."/>
            <person name="McCowan C."/>
            <person name="Murphy C."/>
            <person name="Pearson M."/>
            <person name="Poon T.W."/>
            <person name="Priest M."/>
            <person name="Roberts A."/>
            <person name="Saif S."/>
            <person name="Shea T."/>
            <person name="Sisk P."/>
            <person name="Sykes S."/>
            <person name="Wortman J."/>
            <person name="Nusbaum C."/>
            <person name="Birren B."/>
        </authorList>
    </citation>
    <scope>NUCLEOTIDE SEQUENCE [LARGE SCALE GENOMIC DNA]</scope>
    <source>
        <strain evidence="2 3">CBS 606.96</strain>
    </source>
</reference>
<organism evidence="2 3">
    <name type="scientific">Capronia epimyces CBS 606.96</name>
    <dbReference type="NCBI Taxonomy" id="1182542"/>
    <lineage>
        <taxon>Eukaryota</taxon>
        <taxon>Fungi</taxon>
        <taxon>Dikarya</taxon>
        <taxon>Ascomycota</taxon>
        <taxon>Pezizomycotina</taxon>
        <taxon>Eurotiomycetes</taxon>
        <taxon>Chaetothyriomycetidae</taxon>
        <taxon>Chaetothyriales</taxon>
        <taxon>Herpotrichiellaceae</taxon>
        <taxon>Capronia</taxon>
    </lineage>
</organism>
<evidence type="ECO:0000313" key="3">
    <source>
        <dbReference type="Proteomes" id="UP000019478"/>
    </source>
</evidence>
<feature type="region of interest" description="Disordered" evidence="1">
    <location>
        <begin position="178"/>
        <end position="250"/>
    </location>
</feature>
<dbReference type="RefSeq" id="XP_007735673.1">
    <property type="nucleotide sequence ID" value="XM_007737483.1"/>
</dbReference>
<dbReference type="HOGENOM" id="CLU_1077689_0_0_1"/>
<dbReference type="Proteomes" id="UP000019478">
    <property type="component" value="Unassembled WGS sequence"/>
</dbReference>
<accession>W9XUR4</accession>
<evidence type="ECO:0000256" key="1">
    <source>
        <dbReference type="SAM" id="MobiDB-lite"/>
    </source>
</evidence>
<comment type="caution">
    <text evidence="2">The sequence shown here is derived from an EMBL/GenBank/DDBJ whole genome shotgun (WGS) entry which is preliminary data.</text>
</comment>
<keyword evidence="3" id="KW-1185">Reference proteome</keyword>